<dbReference type="Proteomes" id="UP000194225">
    <property type="component" value="Unassembled WGS sequence"/>
</dbReference>
<dbReference type="InterPro" id="IPR006016">
    <property type="entry name" value="UspA"/>
</dbReference>
<gene>
    <name evidence="3" type="ORF">BG653_05026</name>
</gene>
<dbReference type="PRINTS" id="PR01438">
    <property type="entry name" value="UNVRSLSTRESS"/>
</dbReference>
<proteinExistence type="inferred from homology"/>
<dbReference type="Pfam" id="PF00582">
    <property type="entry name" value="Usp"/>
    <property type="match status" value="1"/>
</dbReference>
<accession>A0ABX3XSB4</accession>
<comment type="caution">
    <text evidence="3">The sequence shown here is derived from an EMBL/GenBank/DDBJ whole genome shotgun (WGS) entry which is preliminary data.</text>
</comment>
<dbReference type="PANTHER" id="PTHR31964:SF113">
    <property type="entry name" value="USPA DOMAIN-CONTAINING PROTEIN"/>
    <property type="match status" value="1"/>
</dbReference>
<evidence type="ECO:0000256" key="1">
    <source>
        <dbReference type="ARBA" id="ARBA00008791"/>
    </source>
</evidence>
<evidence type="ECO:0000259" key="2">
    <source>
        <dbReference type="Pfam" id="PF00582"/>
    </source>
</evidence>
<name>A0ABX3XSB4_STRPT</name>
<reference evidence="3 4" key="1">
    <citation type="submission" date="2016-09" db="EMBL/GenBank/DDBJ databases">
        <title>Streptomyces platensis DSM40041, a candidate organism with high potential of specific P450 cytochromes.</title>
        <authorList>
            <person name="Grumaz C."/>
            <person name="Vainshtein Y."/>
            <person name="Kirstahler P."/>
            <person name="Sohn K."/>
        </authorList>
    </citation>
    <scope>NUCLEOTIDE SEQUENCE [LARGE SCALE GENOMIC DNA]</scope>
    <source>
        <strain evidence="3 4">DSM 40041</strain>
    </source>
</reference>
<dbReference type="SUPFAM" id="SSF52402">
    <property type="entry name" value="Adenine nucleotide alpha hydrolases-like"/>
    <property type="match status" value="1"/>
</dbReference>
<dbReference type="InterPro" id="IPR014729">
    <property type="entry name" value="Rossmann-like_a/b/a_fold"/>
</dbReference>
<keyword evidence="4" id="KW-1185">Reference proteome</keyword>
<dbReference type="PANTHER" id="PTHR31964">
    <property type="entry name" value="ADENINE NUCLEOTIDE ALPHA HYDROLASES-LIKE SUPERFAMILY PROTEIN"/>
    <property type="match status" value="1"/>
</dbReference>
<evidence type="ECO:0000313" key="4">
    <source>
        <dbReference type="Proteomes" id="UP000194225"/>
    </source>
</evidence>
<protein>
    <submittedName>
        <fullName evidence="3">Universal stress protein</fullName>
    </submittedName>
</protein>
<sequence length="149" mass="15961">MHEMPDRPDRRIVVGVDGSESSMAALRWAVAHAKGFDAVVAAVIAWEFPTTFGWVPKPPEEWDFEKIAKEKLADTLEHALPHVGHVGVRSYVRKGHPASVLVDFARGAELLVVGSRGHGGFAGVLLGSVSQHCVTHAPCPVLVVRGTGT</sequence>
<comment type="similarity">
    <text evidence="1">Belongs to the universal stress protein A family.</text>
</comment>
<dbReference type="Gene3D" id="3.40.50.620">
    <property type="entry name" value="HUPs"/>
    <property type="match status" value="1"/>
</dbReference>
<dbReference type="InterPro" id="IPR006015">
    <property type="entry name" value="Universal_stress_UspA"/>
</dbReference>
<dbReference type="CDD" id="cd23659">
    <property type="entry name" value="USP_At3g01520-like"/>
    <property type="match status" value="1"/>
</dbReference>
<organism evidence="3 4">
    <name type="scientific">Streptomyces platensis</name>
    <dbReference type="NCBI Taxonomy" id="58346"/>
    <lineage>
        <taxon>Bacteria</taxon>
        <taxon>Bacillati</taxon>
        <taxon>Actinomycetota</taxon>
        <taxon>Actinomycetes</taxon>
        <taxon>Kitasatosporales</taxon>
        <taxon>Streptomycetaceae</taxon>
        <taxon>Streptomyces</taxon>
    </lineage>
</organism>
<feature type="domain" description="UspA" evidence="2">
    <location>
        <begin position="10"/>
        <end position="145"/>
    </location>
</feature>
<evidence type="ECO:0000313" key="3">
    <source>
        <dbReference type="EMBL" id="OSY41663.1"/>
    </source>
</evidence>
<dbReference type="EMBL" id="MIGA01000039">
    <property type="protein sequence ID" value="OSY41663.1"/>
    <property type="molecule type" value="Genomic_DNA"/>
</dbReference>